<evidence type="ECO:0000313" key="7">
    <source>
        <dbReference type="EMBL" id="KAH9497015.1"/>
    </source>
</evidence>
<evidence type="ECO:0000259" key="6">
    <source>
        <dbReference type="PROSITE" id="PS50003"/>
    </source>
</evidence>
<dbReference type="EMBL" id="ASGP02000007">
    <property type="protein sequence ID" value="KAH9497015.1"/>
    <property type="molecule type" value="Genomic_DNA"/>
</dbReference>
<dbReference type="SMART" id="SM00233">
    <property type="entry name" value="PH"/>
    <property type="match status" value="1"/>
</dbReference>
<keyword evidence="3" id="KW-1003">Cell membrane</keyword>
<dbReference type="SUPFAM" id="SSF50729">
    <property type="entry name" value="PH domain-like"/>
    <property type="match status" value="1"/>
</dbReference>
<dbReference type="Proteomes" id="UP000790347">
    <property type="component" value="Unassembled WGS sequence"/>
</dbReference>
<dbReference type="Pfam" id="PF00169">
    <property type="entry name" value="PH"/>
    <property type="match status" value="1"/>
</dbReference>
<evidence type="ECO:0000313" key="8">
    <source>
        <dbReference type="Proteomes" id="UP000790347"/>
    </source>
</evidence>
<accession>A0A922HNN0</accession>
<reference evidence="7" key="1">
    <citation type="submission" date="2013-05" db="EMBL/GenBank/DDBJ databases">
        <authorList>
            <person name="Yim A.K.Y."/>
            <person name="Chan T.F."/>
            <person name="Ji K.M."/>
            <person name="Liu X.Y."/>
            <person name="Zhou J.W."/>
            <person name="Li R.Q."/>
            <person name="Yang K.Y."/>
            <person name="Li J."/>
            <person name="Li M."/>
            <person name="Law P.T.W."/>
            <person name="Wu Y.L."/>
            <person name="Cai Z.L."/>
            <person name="Qin H."/>
            <person name="Bao Y."/>
            <person name="Leung R.K.K."/>
            <person name="Ng P.K.S."/>
            <person name="Zou J."/>
            <person name="Zhong X.J."/>
            <person name="Ran P.X."/>
            <person name="Zhong N.S."/>
            <person name="Liu Z.G."/>
            <person name="Tsui S.K.W."/>
        </authorList>
    </citation>
    <scope>NUCLEOTIDE SEQUENCE</scope>
    <source>
        <strain evidence="7">Derf</strain>
        <tissue evidence="7">Whole organism</tissue>
    </source>
</reference>
<feature type="domain" description="PH" evidence="6">
    <location>
        <begin position="840"/>
        <end position="940"/>
    </location>
</feature>
<feature type="region of interest" description="Disordered" evidence="5">
    <location>
        <begin position="418"/>
        <end position="442"/>
    </location>
</feature>
<dbReference type="InterPro" id="IPR039888">
    <property type="entry name" value="Melted-like"/>
</dbReference>
<dbReference type="AlphaFoldDB" id="A0A922HNN0"/>
<comment type="subcellular location">
    <subcellularLocation>
        <location evidence="1">Cell membrane</location>
        <topology evidence="1">Peripheral membrane protein</topology>
        <orientation evidence="1">Cytoplasmic side</orientation>
    </subcellularLocation>
</comment>
<evidence type="ECO:0000256" key="4">
    <source>
        <dbReference type="ARBA" id="ARBA00023136"/>
    </source>
</evidence>
<keyword evidence="4" id="KW-0472">Membrane</keyword>
<dbReference type="CDD" id="cd01264">
    <property type="entry name" value="PH_MELT_VEPH1"/>
    <property type="match status" value="1"/>
</dbReference>
<comment type="similarity">
    <text evidence="2">Belongs to the MELT/VEPH family.</text>
</comment>
<dbReference type="InterPro" id="IPR011993">
    <property type="entry name" value="PH-like_dom_sf"/>
</dbReference>
<dbReference type="GO" id="GO:0009966">
    <property type="term" value="P:regulation of signal transduction"/>
    <property type="evidence" value="ECO:0007669"/>
    <property type="project" value="TreeGrafter"/>
</dbReference>
<dbReference type="GO" id="GO:0005886">
    <property type="term" value="C:plasma membrane"/>
    <property type="evidence" value="ECO:0007669"/>
    <property type="project" value="UniProtKB-SubCell"/>
</dbReference>
<keyword evidence="8" id="KW-1185">Reference proteome</keyword>
<feature type="compositionally biased region" description="Low complexity" evidence="5">
    <location>
        <begin position="418"/>
        <end position="436"/>
    </location>
</feature>
<dbReference type="Gene3D" id="2.30.29.30">
    <property type="entry name" value="Pleckstrin-homology domain (PH domain)/Phosphotyrosine-binding domain (PTB)"/>
    <property type="match status" value="1"/>
</dbReference>
<sequence>MHPLFVEVLSKKDLSRAGELFAIDDRAIVKDLSELLATIKKISNSPYYIDRHNDQSVVEICLTRIISAIRDTNTIEEHARALVALLESCLLYNLKPTNRDQDPPHAKIASEVVSFIFLNHSKKSVMCLAVPVAVKLLHRGNKELSRNLSSYLSLAAIHNADLLAPYIQPIIDSIISGNYSLVRVLSKIYVINKEPIHDHIMALVCLLPQCDTSEKSSLLNLFALISKHKPSILEDDLHQLSDCLQHPQTAYTTMQIFLDMAHHNNKKFIDYIPRVIASCEIHSGMVSIAAEFLGIVGKLNISEAQDCVRFLTSQLSKSDLGTTITLLKQIKSISEVYPSVLPNVMSIIIAQTENSTSSTVQSYLQQLNVINQTNNSSANRVNSNSDSISSTNLVNNLVNSVNKNCFLSSDISSLITAQQQQQQSSRSTNTNSNISSTGGKLGGNSGFHIWNRSIPRLHVVSGGSQIHNQPPSNVHRSLTALVASAGGVSVVGNSGSGNGGGGGGGTNAGGGSSSSNTASRHYINRMSIESMNTTNTPSSSQKSASSSYLLALQEKELASKNVNSSIDSQLQQQISGSYTLKNNSSKNELNFIGRNSGNGGVGTGSIVGKELSKALHHHHHHHHHHHVISSDSNSYSPMSNAATCVSNDLTSKQSSNDSRQITVFEPYPMRDAVQHFCEKHNDKIKTYMQKVLVKIPLPVKCTIEEKRSKKIAKIYFACQAKGEHCLYTRNYFVMKTKNARVWIHLMFLALQAKAKSSLCTREPSVNALKNCWETLKVDNKSFLTLVTSNFPSAKDQEILIDELRSNRYFDVFKFNAIMQLWGCFLCNHPDKATGFLKNSEPVIEGQLKEKKGKWKFFRRWRTRYFTLSGIHLYRDEVTGDKDGQPIEVGKVQSVRAIGNSRGRTIPKAFEIFTNDKTYILKAKNSQNNQEWMQCLSIAMAHSQAKDQ</sequence>
<dbReference type="PANTHER" id="PTHR21630">
    <property type="entry name" value="VEPH-A/MELTED"/>
    <property type="match status" value="1"/>
</dbReference>
<feature type="region of interest" description="Disordered" evidence="5">
    <location>
        <begin position="614"/>
        <end position="633"/>
    </location>
</feature>
<proteinExistence type="inferred from homology"/>
<dbReference type="GO" id="GO:0010314">
    <property type="term" value="F:phosphatidylinositol-5-phosphate binding"/>
    <property type="evidence" value="ECO:0007669"/>
    <property type="project" value="TreeGrafter"/>
</dbReference>
<dbReference type="InterPro" id="IPR016024">
    <property type="entry name" value="ARM-type_fold"/>
</dbReference>
<evidence type="ECO:0000256" key="1">
    <source>
        <dbReference type="ARBA" id="ARBA00004413"/>
    </source>
</evidence>
<comment type="caution">
    <text evidence="7">The sequence shown here is derived from an EMBL/GenBank/DDBJ whole genome shotgun (WGS) entry which is preliminary data.</text>
</comment>
<dbReference type="PANTHER" id="PTHR21630:SF10">
    <property type="entry name" value="VENTRICULAR ZONE-EXPRESSED PH DOMAIN-CONTAINING PROTEIN HOMOLOG 1"/>
    <property type="match status" value="1"/>
</dbReference>
<reference evidence="7" key="2">
    <citation type="journal article" date="2022" name="Res Sq">
        <title>Comparative Genomics Reveals Insights into the Divergent Evolution of Astigmatic Mites and Household Pest Adaptations.</title>
        <authorList>
            <person name="Xiong Q."/>
            <person name="Wan A.T.-Y."/>
            <person name="Liu X.-Y."/>
            <person name="Fung C.S.-H."/>
            <person name="Xiao X."/>
            <person name="Malainual N."/>
            <person name="Hou J."/>
            <person name="Wang L."/>
            <person name="Wang M."/>
            <person name="Yang K."/>
            <person name="Cui Y."/>
            <person name="Leung E."/>
            <person name="Nong W."/>
            <person name="Shin S.-K."/>
            <person name="Au S."/>
            <person name="Jeong K.Y."/>
            <person name="Chew F.T."/>
            <person name="Hui J."/>
            <person name="Leung T.F."/>
            <person name="Tungtrongchitr A."/>
            <person name="Zhong N."/>
            <person name="Liu Z."/>
            <person name="Tsui S."/>
        </authorList>
    </citation>
    <scope>NUCLEOTIDE SEQUENCE</scope>
    <source>
        <strain evidence="7">Derf</strain>
        <tissue evidence="7">Whole organism</tissue>
    </source>
</reference>
<feature type="region of interest" description="Disordered" evidence="5">
    <location>
        <begin position="494"/>
        <end position="518"/>
    </location>
</feature>
<name>A0A922HNN0_DERFA</name>
<evidence type="ECO:0000256" key="5">
    <source>
        <dbReference type="SAM" id="MobiDB-lite"/>
    </source>
</evidence>
<dbReference type="PROSITE" id="PS50003">
    <property type="entry name" value="PH_DOMAIN"/>
    <property type="match status" value="1"/>
</dbReference>
<gene>
    <name evidence="7" type="primary">VEPH1</name>
    <name evidence="7" type="ORF">DERF_013032</name>
</gene>
<evidence type="ECO:0000256" key="3">
    <source>
        <dbReference type="ARBA" id="ARBA00022475"/>
    </source>
</evidence>
<dbReference type="OrthoDB" id="5869902at2759"/>
<evidence type="ECO:0000256" key="2">
    <source>
        <dbReference type="ARBA" id="ARBA00010187"/>
    </source>
</evidence>
<organism evidence="7 8">
    <name type="scientific">Dermatophagoides farinae</name>
    <name type="common">American house dust mite</name>
    <dbReference type="NCBI Taxonomy" id="6954"/>
    <lineage>
        <taxon>Eukaryota</taxon>
        <taxon>Metazoa</taxon>
        <taxon>Ecdysozoa</taxon>
        <taxon>Arthropoda</taxon>
        <taxon>Chelicerata</taxon>
        <taxon>Arachnida</taxon>
        <taxon>Acari</taxon>
        <taxon>Acariformes</taxon>
        <taxon>Sarcoptiformes</taxon>
        <taxon>Astigmata</taxon>
        <taxon>Psoroptidia</taxon>
        <taxon>Analgoidea</taxon>
        <taxon>Pyroglyphidae</taxon>
        <taxon>Dermatophagoidinae</taxon>
        <taxon>Dermatophagoides</taxon>
    </lineage>
</organism>
<dbReference type="SUPFAM" id="SSF48371">
    <property type="entry name" value="ARM repeat"/>
    <property type="match status" value="1"/>
</dbReference>
<protein>
    <submittedName>
        <fullName evidence="7">Pleckstrin y domain</fullName>
    </submittedName>
</protein>
<dbReference type="InterPro" id="IPR001849">
    <property type="entry name" value="PH_domain"/>
</dbReference>
<feature type="compositionally biased region" description="Basic residues" evidence="5">
    <location>
        <begin position="614"/>
        <end position="627"/>
    </location>
</feature>
<feature type="compositionally biased region" description="Gly residues" evidence="5">
    <location>
        <begin position="494"/>
        <end position="512"/>
    </location>
</feature>